<organism evidence="2 3">
    <name type="scientific">Armillaria ostoyae</name>
    <name type="common">Armillaria root rot fungus</name>
    <dbReference type="NCBI Taxonomy" id="47428"/>
    <lineage>
        <taxon>Eukaryota</taxon>
        <taxon>Fungi</taxon>
        <taxon>Dikarya</taxon>
        <taxon>Basidiomycota</taxon>
        <taxon>Agaricomycotina</taxon>
        <taxon>Agaricomycetes</taxon>
        <taxon>Agaricomycetidae</taxon>
        <taxon>Agaricales</taxon>
        <taxon>Marasmiineae</taxon>
        <taxon>Physalacriaceae</taxon>
        <taxon>Armillaria</taxon>
    </lineage>
</organism>
<gene>
    <name evidence="2" type="ORF">ARMOST_05967</name>
</gene>
<evidence type="ECO:0000256" key="1">
    <source>
        <dbReference type="SAM" id="MobiDB-lite"/>
    </source>
</evidence>
<evidence type="ECO:0000313" key="2">
    <source>
        <dbReference type="EMBL" id="SJL02635.1"/>
    </source>
</evidence>
<sequence>MPAIPVLSLACRSVSIATKSNNTGAKRIGKRIENWTRSGKPNRELDDGKLGAKTAVDVSASGKTGTRSTPQRPTTAMTASTTKGNDGHYTSRILEVSHRHPVAVISAQVNASPASELPPT</sequence>
<feature type="region of interest" description="Disordered" evidence="1">
    <location>
        <begin position="58"/>
        <end position="88"/>
    </location>
</feature>
<name>A0A284R1Q9_ARMOS</name>
<keyword evidence="3" id="KW-1185">Reference proteome</keyword>
<dbReference type="Proteomes" id="UP000219338">
    <property type="component" value="Unassembled WGS sequence"/>
</dbReference>
<proteinExistence type="predicted"/>
<reference evidence="3" key="1">
    <citation type="journal article" date="2017" name="Nat. Ecol. Evol.">
        <title>Genome expansion and lineage-specific genetic innovations in the forest pathogenic fungi Armillaria.</title>
        <authorList>
            <person name="Sipos G."/>
            <person name="Prasanna A.N."/>
            <person name="Walter M.C."/>
            <person name="O'Connor E."/>
            <person name="Balint B."/>
            <person name="Krizsan K."/>
            <person name="Kiss B."/>
            <person name="Hess J."/>
            <person name="Varga T."/>
            <person name="Slot J."/>
            <person name="Riley R."/>
            <person name="Boka B."/>
            <person name="Rigling D."/>
            <person name="Barry K."/>
            <person name="Lee J."/>
            <person name="Mihaltcheva S."/>
            <person name="LaButti K."/>
            <person name="Lipzen A."/>
            <person name="Waldron R."/>
            <person name="Moloney N.M."/>
            <person name="Sperisen C."/>
            <person name="Kredics L."/>
            <person name="Vagvoelgyi C."/>
            <person name="Patrignani A."/>
            <person name="Fitzpatrick D."/>
            <person name="Nagy I."/>
            <person name="Doyle S."/>
            <person name="Anderson J.B."/>
            <person name="Grigoriev I.V."/>
            <person name="Gueldener U."/>
            <person name="Muensterkoetter M."/>
            <person name="Nagy L.G."/>
        </authorList>
    </citation>
    <scope>NUCLEOTIDE SEQUENCE [LARGE SCALE GENOMIC DNA]</scope>
    <source>
        <strain evidence="3">C18/9</strain>
    </source>
</reference>
<accession>A0A284R1Q9</accession>
<feature type="compositionally biased region" description="Polar residues" evidence="1">
    <location>
        <begin position="61"/>
        <end position="84"/>
    </location>
</feature>
<evidence type="ECO:0000313" key="3">
    <source>
        <dbReference type="Proteomes" id="UP000219338"/>
    </source>
</evidence>
<dbReference type="EMBL" id="FUEG01000003">
    <property type="protein sequence ID" value="SJL02635.1"/>
    <property type="molecule type" value="Genomic_DNA"/>
</dbReference>
<protein>
    <submittedName>
        <fullName evidence="2">Uncharacterized protein</fullName>
    </submittedName>
</protein>
<dbReference type="AlphaFoldDB" id="A0A284R1Q9"/>